<keyword evidence="2" id="KW-1185">Reference proteome</keyword>
<dbReference type="Proteomes" id="UP000039865">
    <property type="component" value="Unassembled WGS sequence"/>
</dbReference>
<organism evidence="1 2">
    <name type="scientific">Stylonychia lemnae</name>
    <name type="common">Ciliate</name>
    <dbReference type="NCBI Taxonomy" id="5949"/>
    <lineage>
        <taxon>Eukaryota</taxon>
        <taxon>Sar</taxon>
        <taxon>Alveolata</taxon>
        <taxon>Ciliophora</taxon>
        <taxon>Intramacronucleata</taxon>
        <taxon>Spirotrichea</taxon>
        <taxon>Stichotrichia</taxon>
        <taxon>Sporadotrichida</taxon>
        <taxon>Oxytrichidae</taxon>
        <taxon>Stylonychinae</taxon>
        <taxon>Stylonychia</taxon>
    </lineage>
</organism>
<reference evidence="1 2" key="1">
    <citation type="submission" date="2014-06" db="EMBL/GenBank/DDBJ databases">
        <authorList>
            <person name="Swart Estienne"/>
        </authorList>
    </citation>
    <scope>NUCLEOTIDE SEQUENCE [LARGE SCALE GENOMIC DNA]</scope>
    <source>
        <strain evidence="1 2">130c</strain>
    </source>
</reference>
<gene>
    <name evidence="1" type="primary">Contig4094.g4381</name>
    <name evidence="1" type="ORF">STYLEM_7365</name>
</gene>
<sequence length="308" mass="35431">MHSNTKTLVNQFMDKIQESLDSQLKQKSIYYNFDFENSTPTVASNNETVDWNLSQESCRQTNFDIFENFQYKDDKSPKKSCKNIQKAPSINTILPKFTWVPLKSSMESQQKLDEKQGNKDKTMAGLSNFNSKFNDIEMEKDANIFEVDLVSLKDESSVSVRQEISHYKGKTLNDLNNEFRNLLRPSQDQKSGKFSVQNSKTRTPIWSLPNQLKLNFDKFGQTLGKRKVSLGDQNDNQLDVISSNKGQKRQKMCDFITLSVNNTTQKTQNKSCFQPSINQAENQDMISFSSLYLSQNSDELDQVNQISQ</sequence>
<accession>A0A078AC79</accession>
<dbReference type="AlphaFoldDB" id="A0A078AC79"/>
<protein>
    <submittedName>
        <fullName evidence="1">Uncharacterized protein</fullName>
    </submittedName>
</protein>
<evidence type="ECO:0000313" key="1">
    <source>
        <dbReference type="EMBL" id="CDW78388.1"/>
    </source>
</evidence>
<dbReference type="EMBL" id="CCKQ01007054">
    <property type="protein sequence ID" value="CDW78388.1"/>
    <property type="molecule type" value="Genomic_DNA"/>
</dbReference>
<name>A0A078AC79_STYLE</name>
<evidence type="ECO:0000313" key="2">
    <source>
        <dbReference type="Proteomes" id="UP000039865"/>
    </source>
</evidence>
<dbReference type="InParanoid" id="A0A078AC79"/>
<proteinExistence type="predicted"/>